<feature type="transmembrane region" description="Helical" evidence="1">
    <location>
        <begin position="216"/>
        <end position="236"/>
    </location>
</feature>
<dbReference type="Proteomes" id="UP001527925">
    <property type="component" value="Unassembled WGS sequence"/>
</dbReference>
<feature type="transmembrane region" description="Helical" evidence="1">
    <location>
        <begin position="178"/>
        <end position="196"/>
    </location>
</feature>
<name>A0ABR4MZ85_9FUNG</name>
<evidence type="ECO:0000313" key="2">
    <source>
        <dbReference type="EMBL" id="KAL2912585.1"/>
    </source>
</evidence>
<keyword evidence="3" id="KW-1185">Reference proteome</keyword>
<gene>
    <name evidence="2" type="ORF">HK105_207893</name>
</gene>
<feature type="transmembrane region" description="Helical" evidence="1">
    <location>
        <begin position="248"/>
        <end position="267"/>
    </location>
</feature>
<evidence type="ECO:0000256" key="1">
    <source>
        <dbReference type="SAM" id="Phobius"/>
    </source>
</evidence>
<protein>
    <submittedName>
        <fullName evidence="2">Uncharacterized protein</fullName>
    </submittedName>
</protein>
<keyword evidence="1" id="KW-0812">Transmembrane</keyword>
<evidence type="ECO:0000313" key="3">
    <source>
        <dbReference type="Proteomes" id="UP001527925"/>
    </source>
</evidence>
<organism evidence="2 3">
    <name type="scientific">Polyrhizophydium stewartii</name>
    <dbReference type="NCBI Taxonomy" id="2732419"/>
    <lineage>
        <taxon>Eukaryota</taxon>
        <taxon>Fungi</taxon>
        <taxon>Fungi incertae sedis</taxon>
        <taxon>Chytridiomycota</taxon>
        <taxon>Chytridiomycota incertae sedis</taxon>
        <taxon>Chytridiomycetes</taxon>
        <taxon>Rhizophydiales</taxon>
        <taxon>Rhizophydiales incertae sedis</taxon>
        <taxon>Polyrhizophydium</taxon>
    </lineage>
</organism>
<proteinExistence type="predicted"/>
<feature type="transmembrane region" description="Helical" evidence="1">
    <location>
        <begin position="6"/>
        <end position="27"/>
    </location>
</feature>
<comment type="caution">
    <text evidence="2">The sequence shown here is derived from an EMBL/GenBank/DDBJ whole genome shotgun (WGS) entry which is preliminary data.</text>
</comment>
<sequence length="398" mass="42775">MEPSEVGTVVLAAVLELVVASALALLLRMRLSAYTAALRSCLSLELAHIGLTTVWLFVQAEADRAAGASAAADATLAEATAAGQNVTEATRAAQAAAQMALSTLYASNSVRVSAGVCDGLAILLFAFAELEYWQQIAPFAPGITVKGVRWGKTLLYFSAPLYVATAFKPVMKQPIRQWMFTFELCVTCFFCVFDVAQSLHLLHVVFRRIRNVSFVFQVRFAFLAGFALIILIIGAGLHGYNDNVHPQYLVFSDLTIPVYIMCFIGTMQMVRAALGHVLPVAVGSAIGAPDMLAAGRPRDGRHQSNRGLRRLDHSVSHVAQVIFEGAEPVDPASRAEFDGQTASGLSTLVQKMENYTLNRSSVLGGQSIRMSVFAGQSNPNSFITPPPAALLATDTVYE</sequence>
<keyword evidence="1" id="KW-0472">Membrane</keyword>
<accession>A0ABR4MZ85</accession>
<dbReference type="EMBL" id="JADGIZ020000061">
    <property type="protein sequence ID" value="KAL2912585.1"/>
    <property type="molecule type" value="Genomic_DNA"/>
</dbReference>
<keyword evidence="1" id="KW-1133">Transmembrane helix</keyword>
<reference evidence="2 3" key="1">
    <citation type="submission" date="2023-09" db="EMBL/GenBank/DDBJ databases">
        <title>Pangenome analysis of Batrachochytrium dendrobatidis and related Chytrids.</title>
        <authorList>
            <person name="Yacoub M.N."/>
            <person name="Stajich J.E."/>
            <person name="James T.Y."/>
        </authorList>
    </citation>
    <scope>NUCLEOTIDE SEQUENCE [LARGE SCALE GENOMIC DNA]</scope>
    <source>
        <strain evidence="2 3">JEL0888</strain>
    </source>
</reference>